<reference evidence="1 2" key="1">
    <citation type="submission" date="2015-12" db="EMBL/GenBank/DDBJ databases">
        <title>The genome of Folsomia candida.</title>
        <authorList>
            <person name="Faddeeva A."/>
            <person name="Derks M.F."/>
            <person name="Anvar Y."/>
            <person name="Smit S."/>
            <person name="Van Straalen N."/>
            <person name="Roelofs D."/>
        </authorList>
    </citation>
    <scope>NUCLEOTIDE SEQUENCE [LARGE SCALE GENOMIC DNA]</scope>
    <source>
        <strain evidence="1 2">VU population</strain>
        <tissue evidence="1">Whole body</tissue>
    </source>
</reference>
<name>A0A226CXZ6_FOLCA</name>
<gene>
    <name evidence="1" type="ORF">Fcan01_27384</name>
</gene>
<dbReference type="AlphaFoldDB" id="A0A226CXZ6"/>
<sequence>MSEIPNFDGGSVSKLVNYFEGRSQVQAGLGGRYYLNVGFSPTEIIKFGIVKDYSPNFTHHAIFTTKLKGAFRVDLEGVDCAVQLNTGPNKFKGRVLYCGDLSDYAGITEEDALVSWREHEPFTNLTPGVKVEDIFNVHPYSDHSVVFVTKKGTVGHERQVSAATMSDAFLGEDSVLISTHSFDEGLGVKNDRCLIGVSCVGEDKPPYTAYLVKEGALTETVTIPTHDYSVVPDRSPKVAFLNQNNTKLVVARFGSPTLKEYDIGSDIKKFINTDKQMVFRILPPARGSNWRHVIFYGAHNSSSSSEICAGKCVLTMREGRKLQCIDGNQNFTTGIYDTPPKEVYLIGNFLIINQGDKWMVQVVFSARKFVQLVKAPTRCGNCGPCDAYFGGTTYGPKSLDRHALGSRVTDILPPALWPPLGPCVTNIDAPWTCLTKVNAGKISKLLPHLEMLMSAVVFSKSGLENEYSVHNVFDGSLTFLNITELTLWVGGPCSWVEVPNQVYPGPESKYELTLEEEVSGSEAMLRAFPKLTALTLCIHICPVLEAILTTFKNAPSLESINLVVRSEWVTKKIVGQYPLLMQPHWTQIPVTKILFVVFVGIEYTEFREDVFFFQLLLSNCSQTLEELEITELTGPSAAQALKAYCSLPAYTALQDALATAHLLPIFYPPRAGR</sequence>
<protein>
    <submittedName>
        <fullName evidence="1">Uncharacterized protein</fullName>
    </submittedName>
</protein>
<keyword evidence="2" id="KW-1185">Reference proteome</keyword>
<comment type="caution">
    <text evidence="1">The sequence shown here is derived from an EMBL/GenBank/DDBJ whole genome shotgun (WGS) entry which is preliminary data.</text>
</comment>
<accession>A0A226CXZ6</accession>
<dbReference type="Proteomes" id="UP000198287">
    <property type="component" value="Unassembled WGS sequence"/>
</dbReference>
<proteinExistence type="predicted"/>
<evidence type="ECO:0000313" key="2">
    <source>
        <dbReference type="Proteomes" id="UP000198287"/>
    </source>
</evidence>
<organism evidence="1 2">
    <name type="scientific">Folsomia candida</name>
    <name type="common">Springtail</name>
    <dbReference type="NCBI Taxonomy" id="158441"/>
    <lineage>
        <taxon>Eukaryota</taxon>
        <taxon>Metazoa</taxon>
        <taxon>Ecdysozoa</taxon>
        <taxon>Arthropoda</taxon>
        <taxon>Hexapoda</taxon>
        <taxon>Collembola</taxon>
        <taxon>Entomobryomorpha</taxon>
        <taxon>Isotomoidea</taxon>
        <taxon>Isotomidae</taxon>
        <taxon>Proisotominae</taxon>
        <taxon>Folsomia</taxon>
    </lineage>
</organism>
<dbReference type="EMBL" id="LNIX01000051">
    <property type="protein sequence ID" value="OXA37859.1"/>
    <property type="molecule type" value="Genomic_DNA"/>
</dbReference>
<evidence type="ECO:0000313" key="1">
    <source>
        <dbReference type="EMBL" id="OXA37859.1"/>
    </source>
</evidence>